<keyword evidence="1" id="KW-0472">Membrane</keyword>
<comment type="caution">
    <text evidence="2">The sequence shown here is derived from an EMBL/GenBank/DDBJ whole genome shotgun (WGS) entry which is preliminary data.</text>
</comment>
<accession>A0ABS6D237</accession>
<dbReference type="InterPro" id="IPR046716">
    <property type="entry name" value="DUF6608"/>
</dbReference>
<evidence type="ECO:0008006" key="4">
    <source>
        <dbReference type="Google" id="ProtNLM"/>
    </source>
</evidence>
<organism evidence="2 3">
    <name type="scientific">Faecalicatena faecalis</name>
    <dbReference type="NCBI Taxonomy" id="2726362"/>
    <lineage>
        <taxon>Bacteria</taxon>
        <taxon>Bacillati</taxon>
        <taxon>Bacillota</taxon>
        <taxon>Clostridia</taxon>
        <taxon>Lachnospirales</taxon>
        <taxon>Lachnospiraceae</taxon>
        <taxon>Faecalicatena</taxon>
    </lineage>
</organism>
<dbReference type="RefSeq" id="WP_216240515.1">
    <property type="nucleotide sequence ID" value="NZ_JABACJ020000004.1"/>
</dbReference>
<reference evidence="2 3" key="1">
    <citation type="submission" date="2021-06" db="EMBL/GenBank/DDBJ databases">
        <title>Faecalicatena sp. nov. isolated from porcine feces.</title>
        <authorList>
            <person name="Oh B.S."/>
            <person name="Lee J.H."/>
        </authorList>
    </citation>
    <scope>NUCLEOTIDE SEQUENCE [LARGE SCALE GENOMIC DNA]</scope>
    <source>
        <strain evidence="2 3">AGMB00832</strain>
    </source>
</reference>
<protein>
    <recommendedName>
        <fullName evidence="4">DUF3021 family protein</fullName>
    </recommendedName>
</protein>
<evidence type="ECO:0000313" key="2">
    <source>
        <dbReference type="EMBL" id="MBU3875481.1"/>
    </source>
</evidence>
<proteinExistence type="predicted"/>
<keyword evidence="1" id="KW-0812">Transmembrane</keyword>
<keyword evidence="3" id="KW-1185">Reference proteome</keyword>
<feature type="transmembrane region" description="Helical" evidence="1">
    <location>
        <begin position="9"/>
        <end position="30"/>
    </location>
</feature>
<dbReference type="EMBL" id="JABACJ020000004">
    <property type="protein sequence ID" value="MBU3875481.1"/>
    <property type="molecule type" value="Genomic_DNA"/>
</dbReference>
<feature type="transmembrane region" description="Helical" evidence="1">
    <location>
        <begin position="105"/>
        <end position="122"/>
    </location>
</feature>
<gene>
    <name evidence="2" type="ORF">HGO97_006600</name>
</gene>
<dbReference type="Proteomes" id="UP000723714">
    <property type="component" value="Unassembled WGS sequence"/>
</dbReference>
<evidence type="ECO:0000256" key="1">
    <source>
        <dbReference type="SAM" id="Phobius"/>
    </source>
</evidence>
<keyword evidence="1" id="KW-1133">Transmembrane helix</keyword>
<dbReference type="Pfam" id="PF20312">
    <property type="entry name" value="DUF6608"/>
    <property type="match status" value="1"/>
</dbReference>
<evidence type="ECO:0000313" key="3">
    <source>
        <dbReference type="Proteomes" id="UP000723714"/>
    </source>
</evidence>
<name>A0ABS6D237_9FIRM</name>
<feature type="transmembrane region" description="Helical" evidence="1">
    <location>
        <begin position="72"/>
        <end position="93"/>
    </location>
</feature>
<feature type="transmembrane region" description="Helical" evidence="1">
    <location>
        <begin position="42"/>
        <end position="60"/>
    </location>
</feature>
<sequence length="144" mass="16483">MKLITKKNIIPIICITYTVLSISLTIYEIIVNGKMNPAQLNIFLFLILSILGVVVLSQHYRFESFSPLTMIIMQYAIAIAVILISLKTASFFVDIHPDGYRDLTLSFSIPYIIGAIIYYITLRLEVNKQNKLLENIKKNRKQSI</sequence>